<evidence type="ECO:0000313" key="3">
    <source>
        <dbReference type="Proteomes" id="UP000006906"/>
    </source>
</evidence>
<dbReference type="PaxDb" id="3055-EDO98940"/>
<feature type="region of interest" description="Disordered" evidence="1">
    <location>
        <begin position="190"/>
        <end position="217"/>
    </location>
</feature>
<name>A0A2K3D1J6_CHLRE</name>
<dbReference type="Gramene" id="PNW74389">
    <property type="protein sequence ID" value="PNW74389"/>
    <property type="gene ID" value="CHLRE_13g606550v5"/>
</dbReference>
<dbReference type="EMBL" id="CM008974">
    <property type="protein sequence ID" value="PNW74389.1"/>
    <property type="molecule type" value="Genomic_DNA"/>
</dbReference>
<dbReference type="KEGG" id="cre:CHLRE_13g606550v5"/>
<organism evidence="2 3">
    <name type="scientific">Chlamydomonas reinhardtii</name>
    <name type="common">Chlamydomonas smithii</name>
    <dbReference type="NCBI Taxonomy" id="3055"/>
    <lineage>
        <taxon>Eukaryota</taxon>
        <taxon>Viridiplantae</taxon>
        <taxon>Chlorophyta</taxon>
        <taxon>core chlorophytes</taxon>
        <taxon>Chlorophyceae</taxon>
        <taxon>CS clade</taxon>
        <taxon>Chlamydomonadales</taxon>
        <taxon>Chlamydomonadaceae</taxon>
        <taxon>Chlamydomonas</taxon>
    </lineage>
</organism>
<evidence type="ECO:0000256" key="1">
    <source>
        <dbReference type="SAM" id="MobiDB-lite"/>
    </source>
</evidence>
<gene>
    <name evidence="2" type="ORF">CHLRE_13g606550v5</name>
</gene>
<protein>
    <submittedName>
        <fullName evidence="2">Uncharacterized protein</fullName>
    </submittedName>
</protein>
<dbReference type="RefSeq" id="XP_001699085.2">
    <property type="nucleotide sequence ID" value="XM_001699033.2"/>
</dbReference>
<dbReference type="GeneID" id="5724696"/>
<accession>A0A2K3D1J6</accession>
<dbReference type="OrthoDB" id="551126at2759"/>
<sequence>MCPSRVETAGGGAVHRRATGVAGAVAWSTQPACLRDGTSAASTSAAASTTLVPSPRSRRPNRLGTVVRSLAAALASAGDVGRNVVVPPSAYQSLSLLFLLHENLKRAHGRPLMDCPEGDPMLDLGTKLDSLKCCVVLLAPPPPGQLQAPGAPAVAVAAGGSGSGLAQDAGLVVQYMNRAAAEALKAVPHPSSAGAADASSPGAKATAASVPRSLPGPLLEDEGGSVAALLQQLLASTGAPRRGALHCLTLRAADEHVGGHASPEASTITCPEALVLPLMSPNGTCAGVALLFDRWEVRAMAHQPGPGPARRVVMEGRPLVPEVPPGAQPSPQAVEVLQNLVRSQADAVRALKTQQGLPNQDPRVLAAVGTLQQLKAELELQQQLMEAFASNTGSGGGVVAQLVSGDDV</sequence>
<proteinExistence type="predicted"/>
<evidence type="ECO:0000313" key="2">
    <source>
        <dbReference type="EMBL" id="PNW74389.1"/>
    </source>
</evidence>
<dbReference type="InParanoid" id="A0A2K3D1J6"/>
<feature type="compositionally biased region" description="Low complexity" evidence="1">
    <location>
        <begin position="191"/>
        <end position="209"/>
    </location>
</feature>
<dbReference type="AlphaFoldDB" id="A0A2K3D1J6"/>
<dbReference type="Proteomes" id="UP000006906">
    <property type="component" value="Chromosome 13"/>
</dbReference>
<dbReference type="ExpressionAtlas" id="A0A2K3D1J6">
    <property type="expression patterns" value="baseline and differential"/>
</dbReference>
<keyword evidence="3" id="KW-1185">Reference proteome</keyword>
<reference evidence="2 3" key="1">
    <citation type="journal article" date="2007" name="Science">
        <title>The Chlamydomonas genome reveals the evolution of key animal and plant functions.</title>
        <authorList>
            <person name="Merchant S.S."/>
            <person name="Prochnik S.E."/>
            <person name="Vallon O."/>
            <person name="Harris E.H."/>
            <person name="Karpowicz S.J."/>
            <person name="Witman G.B."/>
            <person name="Terry A."/>
            <person name="Salamov A."/>
            <person name="Fritz-Laylin L.K."/>
            <person name="Marechal-Drouard L."/>
            <person name="Marshall W.F."/>
            <person name="Qu L.H."/>
            <person name="Nelson D.R."/>
            <person name="Sanderfoot A.A."/>
            <person name="Spalding M.H."/>
            <person name="Kapitonov V.V."/>
            <person name="Ren Q."/>
            <person name="Ferris P."/>
            <person name="Lindquist E."/>
            <person name="Shapiro H."/>
            <person name="Lucas S.M."/>
            <person name="Grimwood J."/>
            <person name="Schmutz J."/>
            <person name="Cardol P."/>
            <person name="Cerutti H."/>
            <person name="Chanfreau G."/>
            <person name="Chen C.L."/>
            <person name="Cognat V."/>
            <person name="Croft M.T."/>
            <person name="Dent R."/>
            <person name="Dutcher S."/>
            <person name="Fernandez E."/>
            <person name="Fukuzawa H."/>
            <person name="Gonzalez-Ballester D."/>
            <person name="Gonzalez-Halphen D."/>
            <person name="Hallmann A."/>
            <person name="Hanikenne M."/>
            <person name="Hippler M."/>
            <person name="Inwood W."/>
            <person name="Jabbari K."/>
            <person name="Kalanon M."/>
            <person name="Kuras R."/>
            <person name="Lefebvre P.A."/>
            <person name="Lemaire S.D."/>
            <person name="Lobanov A.V."/>
            <person name="Lohr M."/>
            <person name="Manuell A."/>
            <person name="Meier I."/>
            <person name="Mets L."/>
            <person name="Mittag M."/>
            <person name="Mittelmeier T."/>
            <person name="Moroney J.V."/>
            <person name="Moseley J."/>
            <person name="Napoli C."/>
            <person name="Nedelcu A.M."/>
            <person name="Niyogi K."/>
            <person name="Novoselov S.V."/>
            <person name="Paulsen I.T."/>
            <person name="Pazour G."/>
            <person name="Purton S."/>
            <person name="Ral J.P."/>
            <person name="Riano-Pachon D.M."/>
            <person name="Riekhof W."/>
            <person name="Rymarquis L."/>
            <person name="Schroda M."/>
            <person name="Stern D."/>
            <person name="Umen J."/>
            <person name="Willows R."/>
            <person name="Wilson N."/>
            <person name="Zimmer S.L."/>
            <person name="Allmer J."/>
            <person name="Balk J."/>
            <person name="Bisova K."/>
            <person name="Chen C.J."/>
            <person name="Elias M."/>
            <person name="Gendler K."/>
            <person name="Hauser C."/>
            <person name="Lamb M.R."/>
            <person name="Ledford H."/>
            <person name="Long J.C."/>
            <person name="Minagawa J."/>
            <person name="Page M.D."/>
            <person name="Pan J."/>
            <person name="Pootakham W."/>
            <person name="Roje S."/>
            <person name="Rose A."/>
            <person name="Stahlberg E."/>
            <person name="Terauchi A.M."/>
            <person name="Yang P."/>
            <person name="Ball S."/>
            <person name="Bowler C."/>
            <person name="Dieckmann C.L."/>
            <person name="Gladyshev V.N."/>
            <person name="Green P."/>
            <person name="Jorgensen R."/>
            <person name="Mayfield S."/>
            <person name="Mueller-Roeber B."/>
            <person name="Rajamani S."/>
            <person name="Sayre R.T."/>
            <person name="Brokstein P."/>
            <person name="Dubchak I."/>
            <person name="Goodstein D."/>
            <person name="Hornick L."/>
            <person name="Huang Y.W."/>
            <person name="Jhaveri J."/>
            <person name="Luo Y."/>
            <person name="Martinez D."/>
            <person name="Ngau W.C."/>
            <person name="Otillar B."/>
            <person name="Poliakov A."/>
            <person name="Porter A."/>
            <person name="Szajkowski L."/>
            <person name="Werner G."/>
            <person name="Zhou K."/>
            <person name="Grigoriev I.V."/>
            <person name="Rokhsar D.S."/>
            <person name="Grossman A.R."/>
        </authorList>
    </citation>
    <scope>NUCLEOTIDE SEQUENCE [LARGE SCALE GENOMIC DNA]</scope>
    <source>
        <strain evidence="3">CC-503</strain>
    </source>
</reference>